<organism evidence="2 3">
    <name type="scientific">Nonomuraea rhodomycinica</name>
    <dbReference type="NCBI Taxonomy" id="1712872"/>
    <lineage>
        <taxon>Bacteria</taxon>
        <taxon>Bacillati</taxon>
        <taxon>Actinomycetota</taxon>
        <taxon>Actinomycetes</taxon>
        <taxon>Streptosporangiales</taxon>
        <taxon>Streptosporangiaceae</taxon>
        <taxon>Nonomuraea</taxon>
    </lineage>
</organism>
<dbReference type="Gene3D" id="3.40.630.30">
    <property type="match status" value="1"/>
</dbReference>
<comment type="caution">
    <text evidence="2">The sequence shown here is derived from an EMBL/GenBank/DDBJ whole genome shotgun (WGS) entry which is preliminary data.</text>
</comment>
<name>A0A7Y6II22_9ACTN</name>
<dbReference type="AlphaFoldDB" id="A0A7Y6II22"/>
<dbReference type="SUPFAM" id="SSF55729">
    <property type="entry name" value="Acyl-CoA N-acyltransferases (Nat)"/>
    <property type="match status" value="1"/>
</dbReference>
<feature type="domain" description="N-acetyltransferase" evidence="1">
    <location>
        <begin position="10"/>
        <end position="178"/>
    </location>
</feature>
<proteinExistence type="predicted"/>
<evidence type="ECO:0000259" key="1">
    <source>
        <dbReference type="PROSITE" id="PS51186"/>
    </source>
</evidence>
<gene>
    <name evidence="2" type="ORF">HT134_00480</name>
</gene>
<dbReference type="InterPro" id="IPR000182">
    <property type="entry name" value="GNAT_dom"/>
</dbReference>
<evidence type="ECO:0000313" key="2">
    <source>
        <dbReference type="EMBL" id="NUW38610.1"/>
    </source>
</evidence>
<dbReference type="Proteomes" id="UP000546126">
    <property type="component" value="Unassembled WGS sequence"/>
</dbReference>
<dbReference type="Pfam" id="PF00583">
    <property type="entry name" value="Acetyltransf_1"/>
    <property type="match status" value="1"/>
</dbReference>
<dbReference type="GO" id="GO:0016747">
    <property type="term" value="F:acyltransferase activity, transferring groups other than amino-acyl groups"/>
    <property type="evidence" value="ECO:0007669"/>
    <property type="project" value="InterPro"/>
</dbReference>
<dbReference type="EMBL" id="JABWGO010000001">
    <property type="protein sequence ID" value="NUW38610.1"/>
    <property type="molecule type" value="Genomic_DNA"/>
</dbReference>
<reference evidence="2 3" key="1">
    <citation type="submission" date="2020-06" db="EMBL/GenBank/DDBJ databases">
        <authorList>
            <person name="Chanama M."/>
        </authorList>
    </citation>
    <scope>NUCLEOTIDE SEQUENCE [LARGE SCALE GENOMIC DNA]</scope>
    <source>
        <strain evidence="2 3">TBRC6557</strain>
    </source>
</reference>
<dbReference type="PROSITE" id="PS51186">
    <property type="entry name" value="GNAT"/>
    <property type="match status" value="1"/>
</dbReference>
<keyword evidence="2" id="KW-0808">Transferase</keyword>
<evidence type="ECO:0000313" key="3">
    <source>
        <dbReference type="Proteomes" id="UP000546126"/>
    </source>
</evidence>
<dbReference type="InterPro" id="IPR016181">
    <property type="entry name" value="Acyl_CoA_acyltransferase"/>
</dbReference>
<protein>
    <submittedName>
        <fullName evidence="2">GNAT family N-acetyltransferase</fullName>
    </submittedName>
</protein>
<dbReference type="CDD" id="cd04301">
    <property type="entry name" value="NAT_SF"/>
    <property type="match status" value="1"/>
</dbReference>
<dbReference type="RefSeq" id="WP_175598261.1">
    <property type="nucleotide sequence ID" value="NZ_JABWGO010000001.1"/>
</dbReference>
<accession>A0A7Y6II22</accession>
<keyword evidence="3" id="KW-1185">Reference proteome</keyword>
<sequence length="180" mass="19875">MTADWNGMEVVFQRVGVDRVDEVLSVLDEAAGWLNARGIGQWPVRFEAAWVEEALSRGETWLVATGDKVAGTVTMDWSDPLWADADGAAGYVHRMAVRRWAAGLGARILDWAANAARQQGANSLRLDCVKSNDRLRAYYEAHGFVHRGDVPVGGAPGQRLEEGPLTWVSRYELALPRRKS</sequence>